<dbReference type="AlphaFoldDB" id="A0AA91PXF3"/>
<gene>
    <name evidence="1" type="ORF">A9F13_14g01474</name>
</gene>
<dbReference type="EMBL" id="LYUB02000014">
    <property type="protein sequence ID" value="OVF07304.1"/>
    <property type="molecule type" value="Genomic_DNA"/>
</dbReference>
<evidence type="ECO:0000313" key="2">
    <source>
        <dbReference type="Proteomes" id="UP000195602"/>
    </source>
</evidence>
<proteinExistence type="predicted"/>
<evidence type="ECO:0000313" key="1">
    <source>
        <dbReference type="EMBL" id="OVF07304.1"/>
    </source>
</evidence>
<organism evidence="1 2">
    <name type="scientific">Clavispora lusitaniae</name>
    <name type="common">Candida lusitaniae</name>
    <dbReference type="NCBI Taxonomy" id="36911"/>
    <lineage>
        <taxon>Eukaryota</taxon>
        <taxon>Fungi</taxon>
        <taxon>Dikarya</taxon>
        <taxon>Ascomycota</taxon>
        <taxon>Saccharomycotina</taxon>
        <taxon>Pichiomycetes</taxon>
        <taxon>Metschnikowiaceae</taxon>
        <taxon>Clavispora</taxon>
    </lineage>
</organism>
<comment type="caution">
    <text evidence="1">The sequence shown here is derived from an EMBL/GenBank/DDBJ whole genome shotgun (WGS) entry which is preliminary data.</text>
</comment>
<dbReference type="KEGG" id="clus:A9F13_14g01474"/>
<reference evidence="1 2" key="1">
    <citation type="submission" date="2017-04" db="EMBL/GenBank/DDBJ databases">
        <title>Draft genome of the yeast Clavispora lusitaniae type strain CBS 6936.</title>
        <authorList>
            <person name="Durrens P."/>
            <person name="Klopp C."/>
            <person name="Biteau N."/>
            <person name="Fitton-Ouhabi V."/>
            <person name="Dementhon K."/>
            <person name="Accoceberry I."/>
            <person name="Sherman D.J."/>
            <person name="Noel T."/>
        </authorList>
    </citation>
    <scope>NUCLEOTIDE SEQUENCE [LARGE SCALE GENOMIC DNA]</scope>
    <source>
        <strain evidence="1 2">CBS 6936</strain>
    </source>
</reference>
<name>A0AA91PXF3_CLALS</name>
<accession>A0AA91PXF3</accession>
<sequence length="59" mass="6993">MARWESDEKNAKFRRECKYKASIQAKDAKYKLVIQARGGKDKGFGRTEGKEYKMEKYKI</sequence>
<protein>
    <submittedName>
        <fullName evidence="1">Uncharacterized protein</fullName>
    </submittedName>
</protein>
<dbReference type="Proteomes" id="UP000195602">
    <property type="component" value="Unassembled WGS sequence"/>
</dbReference>